<dbReference type="PROSITE" id="PS51904">
    <property type="entry name" value="GLYCOSYL_HYDROL_F25_2"/>
    <property type="match status" value="1"/>
</dbReference>
<dbReference type="SMART" id="SM00641">
    <property type="entry name" value="Glyco_25"/>
    <property type="match status" value="1"/>
</dbReference>
<dbReference type="GO" id="GO:0009253">
    <property type="term" value="P:peptidoglycan catabolic process"/>
    <property type="evidence" value="ECO:0007669"/>
    <property type="project" value="InterPro"/>
</dbReference>
<dbReference type="Proteomes" id="UP000595198">
    <property type="component" value="Chromosome"/>
</dbReference>
<dbReference type="GO" id="GO:0016052">
    <property type="term" value="P:carbohydrate catabolic process"/>
    <property type="evidence" value="ECO:0007669"/>
    <property type="project" value="TreeGrafter"/>
</dbReference>
<dbReference type="RefSeq" id="WP_197915125.1">
    <property type="nucleotide sequence ID" value="NZ_CP065628.1"/>
</dbReference>
<feature type="compositionally biased region" description="Low complexity" evidence="4">
    <location>
        <begin position="84"/>
        <end position="108"/>
    </location>
</feature>
<dbReference type="EMBL" id="CP065628">
    <property type="protein sequence ID" value="QPR31460.1"/>
    <property type="molecule type" value="Genomic_DNA"/>
</dbReference>
<protein>
    <submittedName>
        <fullName evidence="6">Glycoside hydrolase family 25 protein</fullName>
    </submittedName>
</protein>
<dbReference type="EMBL" id="CP066023">
    <property type="protein sequence ID" value="QQB83339.1"/>
    <property type="molecule type" value="Genomic_DNA"/>
</dbReference>
<dbReference type="InterPro" id="IPR002053">
    <property type="entry name" value="Glyco_hydro_25"/>
</dbReference>
<feature type="signal peptide" evidence="5">
    <location>
        <begin position="1"/>
        <end position="40"/>
    </location>
</feature>
<evidence type="ECO:0000256" key="1">
    <source>
        <dbReference type="ARBA" id="ARBA00010646"/>
    </source>
</evidence>
<evidence type="ECO:0000256" key="4">
    <source>
        <dbReference type="SAM" id="MobiDB-lite"/>
    </source>
</evidence>
<feature type="region of interest" description="Disordered" evidence="4">
    <location>
        <begin position="42"/>
        <end position="124"/>
    </location>
</feature>
<dbReference type="PANTHER" id="PTHR34135">
    <property type="entry name" value="LYSOZYME"/>
    <property type="match status" value="1"/>
</dbReference>
<evidence type="ECO:0000313" key="7">
    <source>
        <dbReference type="EMBL" id="QQB83339.1"/>
    </source>
</evidence>
<keyword evidence="3" id="KW-0326">Glycosidase</keyword>
<feature type="chain" id="PRO_5044261649" evidence="5">
    <location>
        <begin position="41"/>
        <end position="329"/>
    </location>
</feature>
<sequence length="329" mass="35372">MKFLPLSATAVLKRRPGRATLASIVAVAPLTLGVIAPADAQPQDASAHSNPSAADSKGSLDFLTESPSITDAPLASDAQEPQGSDANGSSTNSESSAESQSAENASSNPARTGFHMGPTGVDVSKWQRPGGVALKWDEVAASGQKFAFIKATDGVEGDQKYFLEDSIAAAKAGLYVGSYHKAHPDRSATAQADQYVEALQQRDEQISTDKTLPPVLDIELDNGLNPTQLQKWTKDFLERVEEKTGETPMIYTYRWFWQNPMGNSTDFTDYPLWLAAYEDSAPTSLPGGWESMAFWQRSSTGRVDGIPTLVDEDVFNGTEAELQQLAAAH</sequence>
<dbReference type="SUPFAM" id="SSF51445">
    <property type="entry name" value="(Trans)glycosidases"/>
    <property type="match status" value="1"/>
</dbReference>
<evidence type="ECO:0000313" key="9">
    <source>
        <dbReference type="Proteomes" id="UP000595198"/>
    </source>
</evidence>
<keyword evidence="2 6" id="KW-0378">Hydrolase</keyword>
<comment type="similarity">
    <text evidence="1">Belongs to the glycosyl hydrolase 25 family.</text>
</comment>
<keyword evidence="5" id="KW-0732">Signal</keyword>
<dbReference type="AlphaFoldDB" id="A0AB37GF60"/>
<accession>A0AB37GF60</accession>
<evidence type="ECO:0000256" key="5">
    <source>
        <dbReference type="SAM" id="SignalP"/>
    </source>
</evidence>
<dbReference type="InterPro" id="IPR017853">
    <property type="entry name" value="GH"/>
</dbReference>
<dbReference type="Gene3D" id="3.20.20.80">
    <property type="entry name" value="Glycosidases"/>
    <property type="match status" value="1"/>
</dbReference>
<evidence type="ECO:0000313" key="6">
    <source>
        <dbReference type="EMBL" id="QPR31460.1"/>
    </source>
</evidence>
<dbReference type="GO" id="GO:0016998">
    <property type="term" value="P:cell wall macromolecule catabolic process"/>
    <property type="evidence" value="ECO:0007669"/>
    <property type="project" value="InterPro"/>
</dbReference>
<evidence type="ECO:0000313" key="8">
    <source>
        <dbReference type="Proteomes" id="UP000594774"/>
    </source>
</evidence>
<evidence type="ECO:0000256" key="2">
    <source>
        <dbReference type="ARBA" id="ARBA00022801"/>
    </source>
</evidence>
<dbReference type="Pfam" id="PF01183">
    <property type="entry name" value="Glyco_hydro_25"/>
    <property type="match status" value="1"/>
</dbReference>
<dbReference type="Proteomes" id="UP000594774">
    <property type="component" value="Chromosome"/>
</dbReference>
<dbReference type="InterPro" id="IPR018077">
    <property type="entry name" value="Glyco_hydro_fam25_subgr"/>
</dbReference>
<organism evidence="6 8">
    <name type="scientific">Corynebacterium amycolatum</name>
    <dbReference type="NCBI Taxonomy" id="43765"/>
    <lineage>
        <taxon>Bacteria</taxon>
        <taxon>Bacillati</taxon>
        <taxon>Actinomycetota</taxon>
        <taxon>Actinomycetes</taxon>
        <taxon>Mycobacteriales</taxon>
        <taxon>Corynebacteriaceae</taxon>
        <taxon>Corynebacterium</taxon>
    </lineage>
</organism>
<reference evidence="8 9" key="1">
    <citation type="submission" date="2020-12" db="EMBL/GenBank/DDBJ databases">
        <title>FDA dAtabase for Regulatory Grade micrObial Sequences (FDA-ARGOS): Supporting development and validation of Infectious Disease Dx tests.</title>
        <authorList>
            <person name="Sproer C."/>
            <person name="Gronow S."/>
            <person name="Severitt S."/>
            <person name="Schroder I."/>
            <person name="Tallon L."/>
            <person name="Sadzewicz L."/>
            <person name="Zhao X."/>
            <person name="Boylan J."/>
            <person name="Ott S."/>
            <person name="Bowen H."/>
            <person name="Vavikolanu K."/>
            <person name="Mehta A."/>
            <person name="Aluvathingal J."/>
            <person name="Nadendla S."/>
            <person name="Lowell S."/>
            <person name="Myers T."/>
            <person name="Yan Y."/>
            <person name="Sichtig H."/>
        </authorList>
    </citation>
    <scope>NUCLEOTIDE SEQUENCE [LARGE SCALE GENOMIC DNA]</scope>
    <source>
        <strain evidence="6 8">FDAARGOS_938</strain>
        <strain evidence="7 9">FDAARGOS_991</strain>
    </source>
</reference>
<name>A0AB37GF60_CORAY</name>
<dbReference type="CDD" id="cd00599">
    <property type="entry name" value="GH25_muramidase"/>
    <property type="match status" value="1"/>
</dbReference>
<dbReference type="PANTHER" id="PTHR34135:SF2">
    <property type="entry name" value="LYSOZYME"/>
    <property type="match status" value="1"/>
</dbReference>
<evidence type="ECO:0000256" key="3">
    <source>
        <dbReference type="ARBA" id="ARBA00023295"/>
    </source>
</evidence>
<gene>
    <name evidence="6" type="ORF">I6G95_03125</name>
    <name evidence="7" type="ORF">I6H48_03705</name>
</gene>
<proteinExistence type="inferred from homology"/>
<keyword evidence="9" id="KW-1185">Reference proteome</keyword>
<dbReference type="GO" id="GO:0003796">
    <property type="term" value="F:lysozyme activity"/>
    <property type="evidence" value="ECO:0007669"/>
    <property type="project" value="InterPro"/>
</dbReference>